<evidence type="ECO:0000313" key="2">
    <source>
        <dbReference type="EMBL" id="QIL48164.1"/>
    </source>
</evidence>
<sequence length="130" mass="15628">MKKFKIFMVITLLLVLSSCGMSKGKQGEEILNASFDYANERYDEKNMFTKKNTNGYVYQDEDYYYVQLINQQEEEDSYGKKSMIVIHDFYRIKKHDKFSVSKEDFEVYNNRDEVESKPFIYDEENIIIEE</sequence>
<feature type="chain" id="PRO_5039038148" description="DUF4467 domain-containing protein" evidence="1">
    <location>
        <begin position="23"/>
        <end position="130"/>
    </location>
</feature>
<dbReference type="KEGG" id="vhy:G7082_06505"/>
<name>A0A6G8ASX2_9ENTE</name>
<evidence type="ECO:0000313" key="3">
    <source>
        <dbReference type="Proteomes" id="UP000501747"/>
    </source>
</evidence>
<accession>A0A6G8ASX2</accession>
<keyword evidence="3" id="KW-1185">Reference proteome</keyword>
<evidence type="ECO:0008006" key="4">
    <source>
        <dbReference type="Google" id="ProtNLM"/>
    </source>
</evidence>
<proteinExistence type="predicted"/>
<gene>
    <name evidence="2" type="ORF">G7082_06505</name>
</gene>
<dbReference type="EMBL" id="CP049887">
    <property type="protein sequence ID" value="QIL48164.1"/>
    <property type="molecule type" value="Genomic_DNA"/>
</dbReference>
<dbReference type="PROSITE" id="PS51257">
    <property type="entry name" value="PROKAR_LIPOPROTEIN"/>
    <property type="match status" value="1"/>
</dbReference>
<dbReference type="RefSeq" id="WP_166034312.1">
    <property type="nucleotide sequence ID" value="NZ_CP049887.1"/>
</dbReference>
<dbReference type="Proteomes" id="UP000501747">
    <property type="component" value="Chromosome"/>
</dbReference>
<organism evidence="2 3">
    <name type="scientific">Vagococcus hydrophili</name>
    <dbReference type="NCBI Taxonomy" id="2714947"/>
    <lineage>
        <taxon>Bacteria</taxon>
        <taxon>Bacillati</taxon>
        <taxon>Bacillota</taxon>
        <taxon>Bacilli</taxon>
        <taxon>Lactobacillales</taxon>
        <taxon>Enterococcaceae</taxon>
        <taxon>Vagococcus</taxon>
    </lineage>
</organism>
<feature type="signal peptide" evidence="1">
    <location>
        <begin position="1"/>
        <end position="22"/>
    </location>
</feature>
<keyword evidence="1" id="KW-0732">Signal</keyword>
<protein>
    <recommendedName>
        <fullName evidence="4">DUF4467 domain-containing protein</fullName>
    </recommendedName>
</protein>
<reference evidence="2 3" key="1">
    <citation type="submission" date="2020-03" db="EMBL/GenBank/DDBJ databases">
        <title>Vagococcus sp. nov., isolated from beetles.</title>
        <authorList>
            <person name="Hyun D.-W."/>
            <person name="Bae J.-W."/>
        </authorList>
    </citation>
    <scope>NUCLEOTIDE SEQUENCE [LARGE SCALE GENOMIC DNA]</scope>
    <source>
        <strain evidence="2 3">HDW17B</strain>
    </source>
</reference>
<evidence type="ECO:0000256" key="1">
    <source>
        <dbReference type="SAM" id="SignalP"/>
    </source>
</evidence>
<dbReference type="AlphaFoldDB" id="A0A6G8ASX2"/>